<comment type="similarity">
    <text evidence="5">Belongs to the 3-hydroxyacyl-CoA dehydrogenase family.</text>
</comment>
<accession>A0A921MBU3</accession>
<dbReference type="GO" id="GO:0070403">
    <property type="term" value="F:NAD+ binding"/>
    <property type="evidence" value="ECO:0007669"/>
    <property type="project" value="InterPro"/>
</dbReference>
<keyword evidence="12" id="KW-0413">Isomerase</keyword>
<feature type="domain" description="3-hydroxyacyl-CoA dehydrogenase C-terminal" evidence="17">
    <location>
        <begin position="617"/>
        <end position="701"/>
    </location>
</feature>
<dbReference type="InterPro" id="IPR006108">
    <property type="entry name" value="3HC_DH_C"/>
</dbReference>
<evidence type="ECO:0000256" key="12">
    <source>
        <dbReference type="ARBA" id="ARBA00023235"/>
    </source>
</evidence>
<keyword evidence="11" id="KW-0576">Peroxisome</keyword>
<evidence type="ECO:0000259" key="17">
    <source>
        <dbReference type="Pfam" id="PF00725"/>
    </source>
</evidence>
<dbReference type="FunFam" id="1.10.1040.50:FF:000006">
    <property type="entry name" value="Peroxisomal bifunctional enzyme"/>
    <property type="match status" value="1"/>
</dbReference>
<dbReference type="PANTHER" id="PTHR23309:SF51">
    <property type="entry name" value="3-HYDROXYACYL-COA DEHYDROGENASE-RELATED"/>
    <property type="match status" value="1"/>
</dbReference>
<dbReference type="GO" id="GO:0006631">
    <property type="term" value="P:fatty acid metabolic process"/>
    <property type="evidence" value="ECO:0007669"/>
    <property type="project" value="UniProtKB-KW"/>
</dbReference>
<organism evidence="19 20">
    <name type="scientific">Brevibacterium senegalense</name>
    <dbReference type="NCBI Taxonomy" id="1033736"/>
    <lineage>
        <taxon>Bacteria</taxon>
        <taxon>Bacillati</taxon>
        <taxon>Actinomycetota</taxon>
        <taxon>Actinomycetes</taxon>
        <taxon>Micrococcales</taxon>
        <taxon>Brevibacteriaceae</taxon>
        <taxon>Brevibacterium</taxon>
    </lineage>
</organism>
<evidence type="ECO:0000256" key="11">
    <source>
        <dbReference type="ARBA" id="ARBA00023140"/>
    </source>
</evidence>
<evidence type="ECO:0000256" key="5">
    <source>
        <dbReference type="ARBA" id="ARBA00009463"/>
    </source>
</evidence>
<comment type="pathway">
    <text evidence="3">Lipid metabolism; butanoate metabolism.</text>
</comment>
<dbReference type="Gene3D" id="3.90.226.10">
    <property type="entry name" value="2-enoyl-CoA Hydratase, Chain A, domain 1"/>
    <property type="match status" value="1"/>
</dbReference>
<feature type="domain" description="3-hydroxyacyl-CoA dehydrogenase NAD binding" evidence="18">
    <location>
        <begin position="306"/>
        <end position="480"/>
    </location>
</feature>
<keyword evidence="6" id="KW-0276">Fatty acid metabolism</keyword>
<dbReference type="Pfam" id="PF02737">
    <property type="entry name" value="3HCDH_N"/>
    <property type="match status" value="1"/>
</dbReference>
<comment type="caution">
    <text evidence="19">The sequence shown here is derived from an EMBL/GenBank/DDBJ whole genome shotgun (WGS) entry which is preliminary data.</text>
</comment>
<keyword evidence="10" id="KW-0443">Lipid metabolism</keyword>
<evidence type="ECO:0000256" key="9">
    <source>
        <dbReference type="ARBA" id="ARBA00023027"/>
    </source>
</evidence>
<proteinExistence type="inferred from homology"/>
<comment type="catalytic activity">
    <reaction evidence="15">
        <text>a (3S)-3-hydroxyacyl-CoA + NAD(+) = a 3-oxoacyl-CoA + NADH + H(+)</text>
        <dbReference type="Rhea" id="RHEA:22432"/>
        <dbReference type="ChEBI" id="CHEBI:15378"/>
        <dbReference type="ChEBI" id="CHEBI:57318"/>
        <dbReference type="ChEBI" id="CHEBI:57540"/>
        <dbReference type="ChEBI" id="CHEBI:57945"/>
        <dbReference type="ChEBI" id="CHEBI:90726"/>
        <dbReference type="EC" id="1.1.1.35"/>
    </reaction>
</comment>
<dbReference type="Proteomes" id="UP000784435">
    <property type="component" value="Unassembled WGS sequence"/>
</dbReference>
<evidence type="ECO:0000256" key="7">
    <source>
        <dbReference type="ARBA" id="ARBA00022963"/>
    </source>
</evidence>
<dbReference type="InterPro" id="IPR029045">
    <property type="entry name" value="ClpP/crotonase-like_dom_sf"/>
</dbReference>
<dbReference type="PANTHER" id="PTHR23309">
    <property type="entry name" value="3-HYDROXYACYL-COA DEHYROGENASE"/>
    <property type="match status" value="1"/>
</dbReference>
<dbReference type="CDD" id="cd06558">
    <property type="entry name" value="crotonase-like"/>
    <property type="match status" value="1"/>
</dbReference>
<dbReference type="Gene3D" id="1.10.1040.50">
    <property type="match status" value="1"/>
</dbReference>
<sequence>MSADATAATDTPAVTWRIEDGTAVITLSNPPVNGLSDRVRAGLSAALDALESTADLTGVVLVGESRGFCGGADVRQFNTPAAHAEPRLRDVLDRLVRLPVPVVAALHGFALGGGLELALGAHVRIAQEGTEIGLTETTLGLIPGGGGTQRLPRLIGAGPALDVILGGTRLTAAQAAEAGIVDAVFDGDPVAAGIRAVQGRAASGTGLTVLDDQPVPDASAVDFEAARTAARRNRRNARARLAAIDAVEAATRLPLAQGLDHERALFTELVEGPESKALRHLFFAERTASRIDALPRDTQPRTIEQAAVIGSGTMGAGIAMALAAARIPTTVVDTTDEAITRARGRIRDTFESQAKRGRITQAQADERIACITLTTRQADVADADIIIEAVFEDLDVKRTVFDQLDAVAKEGAILATNTSRLDVDLIAEATGRPQDVIGLHFFSPANIMRLLEVVQGKRTADDVLATAMALATRIDKQPVLSQVGEGFIGNRMLSPYRREAEQLLESGASPRQVDEALEAFGFAMGPFAMSDLAGIDVSEAGRRTFRATADPVLLASQSDIPTKLYEAGRYGQKTGAGFYRYEEGDRTRYDDPAVQEIIEECAQANGVTRRTVTDEEIVERCVLALVNEAAKLLEDGIAQRGSDVDVVWVAGYNFPAHRGGPLFWAQQQGLERVVARMREFEETLGAYWRPADLLVRRAEAGATMVR</sequence>
<dbReference type="AlphaFoldDB" id="A0A921MBU3"/>
<evidence type="ECO:0000256" key="15">
    <source>
        <dbReference type="ARBA" id="ARBA00049556"/>
    </source>
</evidence>
<gene>
    <name evidence="19" type="ORF">K8V08_00180</name>
</gene>
<evidence type="ECO:0000256" key="6">
    <source>
        <dbReference type="ARBA" id="ARBA00022832"/>
    </source>
</evidence>
<evidence type="ECO:0000259" key="18">
    <source>
        <dbReference type="Pfam" id="PF02737"/>
    </source>
</evidence>
<evidence type="ECO:0000256" key="3">
    <source>
        <dbReference type="ARBA" id="ARBA00005086"/>
    </source>
</evidence>
<evidence type="ECO:0000313" key="19">
    <source>
        <dbReference type="EMBL" id="HJG78812.1"/>
    </source>
</evidence>
<dbReference type="EMBL" id="DYUK01000006">
    <property type="protein sequence ID" value="HJG78812.1"/>
    <property type="molecule type" value="Genomic_DNA"/>
</dbReference>
<evidence type="ECO:0000256" key="1">
    <source>
        <dbReference type="ARBA" id="ARBA00004275"/>
    </source>
</evidence>
<keyword evidence="13" id="KW-0456">Lyase</keyword>
<evidence type="ECO:0000256" key="8">
    <source>
        <dbReference type="ARBA" id="ARBA00023002"/>
    </source>
</evidence>
<keyword evidence="14" id="KW-0511">Multifunctional enzyme</keyword>
<dbReference type="GO" id="GO:0016042">
    <property type="term" value="P:lipid catabolic process"/>
    <property type="evidence" value="ECO:0007669"/>
    <property type="project" value="UniProtKB-KW"/>
</dbReference>
<name>A0A921MBU3_9MICO</name>
<dbReference type="InterPro" id="IPR018376">
    <property type="entry name" value="Enoyl-CoA_hyd/isom_CS"/>
</dbReference>
<keyword evidence="8" id="KW-0560">Oxidoreductase</keyword>
<evidence type="ECO:0000256" key="16">
    <source>
        <dbReference type="RuleBase" id="RU003707"/>
    </source>
</evidence>
<evidence type="ECO:0000256" key="14">
    <source>
        <dbReference type="ARBA" id="ARBA00023268"/>
    </source>
</evidence>
<comment type="similarity">
    <text evidence="16">Belongs to the enoyl-CoA hydratase/isomerase family.</text>
</comment>
<feature type="domain" description="3-hydroxyacyl-CoA dehydrogenase C-terminal" evidence="17">
    <location>
        <begin position="486"/>
        <end position="581"/>
    </location>
</feature>
<dbReference type="Gene3D" id="3.40.50.720">
    <property type="entry name" value="NAD(P)-binding Rossmann-like Domain"/>
    <property type="match status" value="1"/>
</dbReference>
<comment type="similarity">
    <text evidence="4">In the N-terminal section; belongs to the enoyl-CoA hydratase/isomerase family.</text>
</comment>
<protein>
    <submittedName>
        <fullName evidence="19">Enoyl-CoA hydratase/isomerase family protein</fullName>
    </submittedName>
</protein>
<dbReference type="InterPro" id="IPR006176">
    <property type="entry name" value="3-OHacyl-CoA_DH_NAD-bd"/>
</dbReference>
<keyword evidence="7" id="KW-0442">Lipid degradation</keyword>
<dbReference type="SUPFAM" id="SSF51735">
    <property type="entry name" value="NAD(P)-binding Rossmann-fold domains"/>
    <property type="match status" value="1"/>
</dbReference>
<reference evidence="19" key="2">
    <citation type="submission" date="2021-09" db="EMBL/GenBank/DDBJ databases">
        <authorList>
            <person name="Gilroy R."/>
        </authorList>
    </citation>
    <scope>NUCLEOTIDE SEQUENCE</scope>
    <source>
        <strain evidence="19">ChiGjej5B5-7349</strain>
    </source>
</reference>
<dbReference type="GO" id="GO:0004300">
    <property type="term" value="F:enoyl-CoA hydratase activity"/>
    <property type="evidence" value="ECO:0007669"/>
    <property type="project" value="UniProtKB-ARBA"/>
</dbReference>
<dbReference type="SUPFAM" id="SSF48179">
    <property type="entry name" value="6-phosphogluconate dehydrogenase C-terminal domain-like"/>
    <property type="match status" value="2"/>
</dbReference>
<dbReference type="InterPro" id="IPR001753">
    <property type="entry name" value="Enoyl-CoA_hydra/iso"/>
</dbReference>
<comment type="pathway">
    <text evidence="2">Lipid metabolism; fatty acid beta-oxidation.</text>
</comment>
<dbReference type="GO" id="GO:0016853">
    <property type="term" value="F:isomerase activity"/>
    <property type="evidence" value="ECO:0007669"/>
    <property type="project" value="UniProtKB-KW"/>
</dbReference>
<dbReference type="FunFam" id="3.40.50.720:FF:000009">
    <property type="entry name" value="Fatty oxidation complex, alpha subunit"/>
    <property type="match status" value="1"/>
</dbReference>
<reference evidence="19" key="1">
    <citation type="journal article" date="2021" name="PeerJ">
        <title>Extensive microbial diversity within the chicken gut microbiome revealed by metagenomics and culture.</title>
        <authorList>
            <person name="Gilroy R."/>
            <person name="Ravi A."/>
            <person name="Getino M."/>
            <person name="Pursley I."/>
            <person name="Horton D.L."/>
            <person name="Alikhan N.F."/>
            <person name="Baker D."/>
            <person name="Gharbi K."/>
            <person name="Hall N."/>
            <person name="Watson M."/>
            <person name="Adriaenssens E.M."/>
            <person name="Foster-Nyarko E."/>
            <person name="Jarju S."/>
            <person name="Secka A."/>
            <person name="Antonio M."/>
            <person name="Oren A."/>
            <person name="Chaudhuri R.R."/>
            <person name="La Ragione R."/>
            <person name="Hildebrand F."/>
            <person name="Pallen M.J."/>
        </authorList>
    </citation>
    <scope>NUCLEOTIDE SEQUENCE</scope>
    <source>
        <strain evidence="19">ChiGjej5B5-7349</strain>
    </source>
</reference>
<dbReference type="InterPro" id="IPR008927">
    <property type="entry name" value="6-PGluconate_DH-like_C_sf"/>
</dbReference>
<evidence type="ECO:0000313" key="20">
    <source>
        <dbReference type="Proteomes" id="UP000784435"/>
    </source>
</evidence>
<dbReference type="Pfam" id="PF00378">
    <property type="entry name" value="ECH_1"/>
    <property type="match status" value="1"/>
</dbReference>
<dbReference type="SUPFAM" id="SSF52096">
    <property type="entry name" value="ClpP/crotonase"/>
    <property type="match status" value="1"/>
</dbReference>
<keyword evidence="9" id="KW-0520">NAD</keyword>
<evidence type="ECO:0000256" key="13">
    <source>
        <dbReference type="ARBA" id="ARBA00023239"/>
    </source>
</evidence>
<dbReference type="PROSITE" id="PS00166">
    <property type="entry name" value="ENOYL_COA_HYDRATASE"/>
    <property type="match status" value="1"/>
</dbReference>
<dbReference type="GO" id="GO:0003857">
    <property type="term" value="F:(3S)-3-hydroxyacyl-CoA dehydrogenase (NAD+) activity"/>
    <property type="evidence" value="ECO:0007669"/>
    <property type="project" value="UniProtKB-EC"/>
</dbReference>
<comment type="subcellular location">
    <subcellularLocation>
        <location evidence="1">Peroxisome</location>
    </subcellularLocation>
</comment>
<evidence type="ECO:0000256" key="2">
    <source>
        <dbReference type="ARBA" id="ARBA00005005"/>
    </source>
</evidence>
<dbReference type="Pfam" id="PF00725">
    <property type="entry name" value="3HCDH"/>
    <property type="match status" value="2"/>
</dbReference>
<evidence type="ECO:0000256" key="4">
    <source>
        <dbReference type="ARBA" id="ARBA00008750"/>
    </source>
</evidence>
<evidence type="ECO:0000256" key="10">
    <source>
        <dbReference type="ARBA" id="ARBA00023098"/>
    </source>
</evidence>
<dbReference type="InterPro" id="IPR036291">
    <property type="entry name" value="NAD(P)-bd_dom_sf"/>
</dbReference>